<dbReference type="RefSeq" id="WP_183625282.1">
    <property type="nucleotide sequence ID" value="NZ_JACHWJ010000003.1"/>
</dbReference>
<evidence type="ECO:0000313" key="7">
    <source>
        <dbReference type="EMBL" id="MBB2958303.1"/>
    </source>
</evidence>
<protein>
    <submittedName>
        <fullName evidence="7">General stress protein 26</fullName>
    </submittedName>
</protein>
<dbReference type="EMBL" id="JACHWJ010000003">
    <property type="protein sequence ID" value="MBB2958303.1"/>
    <property type="molecule type" value="Genomic_DNA"/>
</dbReference>
<dbReference type="PANTHER" id="PTHR10851:SF3">
    <property type="entry name" value="PYRIDOXINE_PYRIDOXAMINE 5'-PHOSPHATE OXIDASE 2"/>
    <property type="match status" value="1"/>
</dbReference>
<keyword evidence="4" id="KW-0560">Oxidoreductase</keyword>
<feature type="region of interest" description="Disordered" evidence="5">
    <location>
        <begin position="124"/>
        <end position="145"/>
    </location>
</feature>
<evidence type="ECO:0000256" key="3">
    <source>
        <dbReference type="ARBA" id="ARBA00022643"/>
    </source>
</evidence>
<dbReference type="GO" id="GO:0010181">
    <property type="term" value="F:FMN binding"/>
    <property type="evidence" value="ECO:0007669"/>
    <property type="project" value="InterPro"/>
</dbReference>
<comment type="caution">
    <text evidence="7">The sequence shown here is derived from an EMBL/GenBank/DDBJ whole genome shotgun (WGS) entry which is preliminary data.</text>
</comment>
<keyword evidence="8" id="KW-1185">Reference proteome</keyword>
<feature type="compositionally biased region" description="Low complexity" evidence="5">
    <location>
        <begin position="134"/>
        <end position="145"/>
    </location>
</feature>
<evidence type="ECO:0000259" key="6">
    <source>
        <dbReference type="Pfam" id="PF01243"/>
    </source>
</evidence>
<dbReference type="GO" id="GO:0004733">
    <property type="term" value="F:pyridoxamine phosphate oxidase activity"/>
    <property type="evidence" value="ECO:0007669"/>
    <property type="project" value="InterPro"/>
</dbReference>
<dbReference type="GO" id="GO:0008615">
    <property type="term" value="P:pyridoxine biosynthetic process"/>
    <property type="evidence" value="ECO:0007669"/>
    <property type="project" value="InterPro"/>
</dbReference>
<accession>A0A7W4UQ48</accession>
<dbReference type="PANTHER" id="PTHR10851">
    <property type="entry name" value="PYRIDOXINE-5-PHOSPHATE OXIDASE"/>
    <property type="match status" value="1"/>
</dbReference>
<dbReference type="Proteomes" id="UP000545286">
    <property type="component" value="Unassembled WGS sequence"/>
</dbReference>
<sequence length="195" mass="20775">MAVNNGIASASTIWDALDAATRARTAFTLGFLSTAGIDGQPHVRAVILREADADAGTVFFSTHVLSAKVGEIDQNPLVAITFYDADADVQLRLEGRAELVTDERIRRTAWDSFGAGTKQLFASPLSPGSPLPQADAAAGGDSSANSNDDEAAYARFAWVAVHVNNIDAIDLSADEHLRYRFTRVGNGWDATRVVP</sequence>
<comment type="cofactor">
    <cofactor evidence="1">
        <name>FMN</name>
        <dbReference type="ChEBI" id="CHEBI:58210"/>
    </cofactor>
</comment>
<evidence type="ECO:0000256" key="1">
    <source>
        <dbReference type="ARBA" id="ARBA00001917"/>
    </source>
</evidence>
<evidence type="ECO:0000313" key="8">
    <source>
        <dbReference type="Proteomes" id="UP000545286"/>
    </source>
</evidence>
<proteinExistence type="predicted"/>
<feature type="domain" description="Pyridoxamine 5'-phosphate oxidase N-terminal" evidence="6">
    <location>
        <begin position="25"/>
        <end position="118"/>
    </location>
</feature>
<dbReference type="InterPro" id="IPR012349">
    <property type="entry name" value="Split_barrel_FMN-bd"/>
</dbReference>
<name>A0A7W4UQ48_9MICO</name>
<gene>
    <name evidence="7" type="ORF">FHX72_002448</name>
</gene>
<dbReference type="AlphaFoldDB" id="A0A7W4UQ48"/>
<dbReference type="InterPro" id="IPR011576">
    <property type="entry name" value="Pyridox_Oxase_N"/>
</dbReference>
<dbReference type="SUPFAM" id="SSF50475">
    <property type="entry name" value="FMN-binding split barrel"/>
    <property type="match status" value="1"/>
</dbReference>
<organism evidence="7 8">
    <name type="scientific">Pseudoclavibacter helvolus</name>
    <dbReference type="NCBI Taxonomy" id="255205"/>
    <lineage>
        <taxon>Bacteria</taxon>
        <taxon>Bacillati</taxon>
        <taxon>Actinomycetota</taxon>
        <taxon>Actinomycetes</taxon>
        <taxon>Micrococcales</taxon>
        <taxon>Microbacteriaceae</taxon>
        <taxon>Pseudoclavibacter</taxon>
    </lineage>
</organism>
<keyword evidence="2" id="KW-0285">Flavoprotein</keyword>
<keyword evidence="3" id="KW-0288">FMN</keyword>
<dbReference type="Gene3D" id="2.30.110.10">
    <property type="entry name" value="Electron Transport, Fmn-binding Protein, Chain A"/>
    <property type="match status" value="1"/>
</dbReference>
<dbReference type="Pfam" id="PF01243">
    <property type="entry name" value="PNPOx_N"/>
    <property type="match status" value="1"/>
</dbReference>
<evidence type="ECO:0000256" key="2">
    <source>
        <dbReference type="ARBA" id="ARBA00022630"/>
    </source>
</evidence>
<dbReference type="InterPro" id="IPR000659">
    <property type="entry name" value="Pyridox_Oxase"/>
</dbReference>
<evidence type="ECO:0000256" key="4">
    <source>
        <dbReference type="ARBA" id="ARBA00023002"/>
    </source>
</evidence>
<reference evidence="7 8" key="1">
    <citation type="submission" date="2020-08" db="EMBL/GenBank/DDBJ databases">
        <title>Sequencing the genomes of 1000 actinobacteria strains.</title>
        <authorList>
            <person name="Klenk H.-P."/>
        </authorList>
    </citation>
    <scope>NUCLEOTIDE SEQUENCE [LARGE SCALE GENOMIC DNA]</scope>
    <source>
        <strain evidence="7 8">DSM 20419</strain>
    </source>
</reference>
<evidence type="ECO:0000256" key="5">
    <source>
        <dbReference type="SAM" id="MobiDB-lite"/>
    </source>
</evidence>